<feature type="domain" description="HTH tetR-type" evidence="5">
    <location>
        <begin position="15"/>
        <end position="75"/>
    </location>
</feature>
<evidence type="ECO:0000256" key="4">
    <source>
        <dbReference type="PROSITE-ProRule" id="PRU00335"/>
    </source>
</evidence>
<evidence type="ECO:0000256" key="1">
    <source>
        <dbReference type="ARBA" id="ARBA00023015"/>
    </source>
</evidence>
<dbReference type="PROSITE" id="PS50977">
    <property type="entry name" value="HTH_TETR_2"/>
    <property type="match status" value="1"/>
</dbReference>
<gene>
    <name evidence="6" type="ORF">QH73_0009400</name>
</gene>
<dbReference type="PANTHER" id="PTHR30055:SF148">
    <property type="entry name" value="TETR-FAMILY TRANSCRIPTIONAL REGULATOR"/>
    <property type="match status" value="1"/>
</dbReference>
<keyword evidence="2 4" id="KW-0238">DNA-binding</keyword>
<protein>
    <submittedName>
        <fullName evidence="6">TetR/AcrR family transcriptional regulator</fullName>
    </submittedName>
</protein>
<dbReference type="EMBL" id="JTJC03000002">
    <property type="protein sequence ID" value="NHC34872.1"/>
    <property type="molecule type" value="Genomic_DNA"/>
</dbReference>
<dbReference type="InterPro" id="IPR001647">
    <property type="entry name" value="HTH_TetR"/>
</dbReference>
<keyword evidence="3" id="KW-0804">Transcription</keyword>
<dbReference type="SUPFAM" id="SSF48498">
    <property type="entry name" value="Tetracyclin repressor-like, C-terminal domain"/>
    <property type="match status" value="1"/>
</dbReference>
<dbReference type="InterPro" id="IPR036271">
    <property type="entry name" value="Tet_transcr_reg_TetR-rel_C_sf"/>
</dbReference>
<feature type="DNA-binding region" description="H-T-H motif" evidence="4">
    <location>
        <begin position="38"/>
        <end position="57"/>
    </location>
</feature>
<dbReference type="InterPro" id="IPR011075">
    <property type="entry name" value="TetR_C"/>
</dbReference>
<keyword evidence="7" id="KW-1185">Reference proteome</keyword>
<evidence type="ECO:0000256" key="3">
    <source>
        <dbReference type="ARBA" id="ARBA00023163"/>
    </source>
</evidence>
<dbReference type="AlphaFoldDB" id="A0A9X5E6D7"/>
<evidence type="ECO:0000313" key="7">
    <source>
        <dbReference type="Proteomes" id="UP000031532"/>
    </source>
</evidence>
<dbReference type="PRINTS" id="PR00455">
    <property type="entry name" value="HTHTETR"/>
</dbReference>
<evidence type="ECO:0000313" key="6">
    <source>
        <dbReference type="EMBL" id="NHC34872.1"/>
    </source>
</evidence>
<dbReference type="InterPro" id="IPR050109">
    <property type="entry name" value="HTH-type_TetR-like_transc_reg"/>
</dbReference>
<keyword evidence="1" id="KW-0805">Transcription regulation</keyword>
<sequence>MNAKIKNQPGRPRSVEADRAIHKATLELLAEVGYDRMSIEAIASRAGVGKTTIYRRYNSKEELVADAIESRREDVEIPDTKNFWSDIDLIIASATQMTLDPLGRQIVALIISTASNNPQFAQVYWAKYLQPRRQAFAAVIAQAKSRQEIATDIDADLVFDLISGIMLYGLVFPPANESYQAYVRRAVGLVVKM</sequence>
<dbReference type="Pfam" id="PF00440">
    <property type="entry name" value="TetR_N"/>
    <property type="match status" value="1"/>
</dbReference>
<dbReference type="RefSeq" id="WP_039716636.1">
    <property type="nucleotide sequence ID" value="NZ_JTJC03000002.1"/>
</dbReference>
<dbReference type="Gene3D" id="1.10.357.10">
    <property type="entry name" value="Tetracycline Repressor, domain 2"/>
    <property type="match status" value="1"/>
</dbReference>
<proteinExistence type="predicted"/>
<name>A0A9X5E6D7_9CYAN</name>
<dbReference type="GO" id="GO:0003700">
    <property type="term" value="F:DNA-binding transcription factor activity"/>
    <property type="evidence" value="ECO:0007669"/>
    <property type="project" value="TreeGrafter"/>
</dbReference>
<accession>A0A9X5E6D7</accession>
<dbReference type="PANTHER" id="PTHR30055">
    <property type="entry name" value="HTH-TYPE TRANSCRIPTIONAL REGULATOR RUTR"/>
    <property type="match status" value="1"/>
</dbReference>
<dbReference type="OrthoDB" id="9796019at2"/>
<comment type="caution">
    <text evidence="6">The sequence shown here is derived from an EMBL/GenBank/DDBJ whole genome shotgun (WGS) entry which is preliminary data.</text>
</comment>
<reference evidence="6 7" key="1">
    <citation type="journal article" date="2015" name="Genome Announc.">
        <title>Draft Genome Sequence of the Terrestrial Cyanobacterium Scytonema millei VB511283, Isolated from Eastern India.</title>
        <authorList>
            <person name="Sen D."/>
            <person name="Chandrababunaidu M.M."/>
            <person name="Singh D."/>
            <person name="Sanghi N."/>
            <person name="Ghorai A."/>
            <person name="Mishra G.P."/>
            <person name="Madduluri M."/>
            <person name="Adhikary S.P."/>
            <person name="Tripathy S."/>
        </authorList>
    </citation>
    <scope>NUCLEOTIDE SEQUENCE [LARGE SCALE GENOMIC DNA]</scope>
    <source>
        <strain evidence="6 7">VB511283</strain>
    </source>
</reference>
<organism evidence="6 7">
    <name type="scientific">Scytonema millei VB511283</name>
    <dbReference type="NCBI Taxonomy" id="1245923"/>
    <lineage>
        <taxon>Bacteria</taxon>
        <taxon>Bacillati</taxon>
        <taxon>Cyanobacteriota</taxon>
        <taxon>Cyanophyceae</taxon>
        <taxon>Nostocales</taxon>
        <taxon>Scytonemataceae</taxon>
        <taxon>Scytonema</taxon>
    </lineage>
</organism>
<dbReference type="SUPFAM" id="SSF46689">
    <property type="entry name" value="Homeodomain-like"/>
    <property type="match status" value="1"/>
</dbReference>
<evidence type="ECO:0000256" key="2">
    <source>
        <dbReference type="ARBA" id="ARBA00023125"/>
    </source>
</evidence>
<dbReference type="GO" id="GO:0000976">
    <property type="term" value="F:transcription cis-regulatory region binding"/>
    <property type="evidence" value="ECO:0007669"/>
    <property type="project" value="TreeGrafter"/>
</dbReference>
<dbReference type="InterPro" id="IPR009057">
    <property type="entry name" value="Homeodomain-like_sf"/>
</dbReference>
<evidence type="ECO:0000259" key="5">
    <source>
        <dbReference type="PROSITE" id="PS50977"/>
    </source>
</evidence>
<dbReference type="Proteomes" id="UP000031532">
    <property type="component" value="Unassembled WGS sequence"/>
</dbReference>
<dbReference type="Pfam" id="PF16859">
    <property type="entry name" value="TetR_C_11"/>
    <property type="match status" value="1"/>
</dbReference>
<dbReference type="Gene3D" id="1.10.10.60">
    <property type="entry name" value="Homeodomain-like"/>
    <property type="match status" value="1"/>
</dbReference>